<evidence type="ECO:0000313" key="2">
    <source>
        <dbReference type="Proteomes" id="UP000887013"/>
    </source>
</evidence>
<reference evidence="1" key="1">
    <citation type="submission" date="2020-08" db="EMBL/GenBank/DDBJ databases">
        <title>Multicomponent nature underlies the extraordinary mechanical properties of spider dragline silk.</title>
        <authorList>
            <person name="Kono N."/>
            <person name="Nakamura H."/>
            <person name="Mori M."/>
            <person name="Yoshida Y."/>
            <person name="Ohtoshi R."/>
            <person name="Malay A.D."/>
            <person name="Moran D.A.P."/>
            <person name="Tomita M."/>
            <person name="Numata K."/>
            <person name="Arakawa K."/>
        </authorList>
    </citation>
    <scope>NUCLEOTIDE SEQUENCE</scope>
</reference>
<organism evidence="1 2">
    <name type="scientific">Nephila pilipes</name>
    <name type="common">Giant wood spider</name>
    <name type="synonym">Nephila maculata</name>
    <dbReference type="NCBI Taxonomy" id="299642"/>
    <lineage>
        <taxon>Eukaryota</taxon>
        <taxon>Metazoa</taxon>
        <taxon>Ecdysozoa</taxon>
        <taxon>Arthropoda</taxon>
        <taxon>Chelicerata</taxon>
        <taxon>Arachnida</taxon>
        <taxon>Araneae</taxon>
        <taxon>Araneomorphae</taxon>
        <taxon>Entelegynae</taxon>
        <taxon>Araneoidea</taxon>
        <taxon>Nephilidae</taxon>
        <taxon>Nephila</taxon>
    </lineage>
</organism>
<dbReference type="AlphaFoldDB" id="A0A8X6TZ62"/>
<comment type="caution">
    <text evidence="1">The sequence shown here is derived from an EMBL/GenBank/DDBJ whole genome shotgun (WGS) entry which is preliminary data.</text>
</comment>
<accession>A0A8X6TZ62</accession>
<keyword evidence="2" id="KW-1185">Reference proteome</keyword>
<evidence type="ECO:0000313" key="1">
    <source>
        <dbReference type="EMBL" id="GFT65252.1"/>
    </source>
</evidence>
<name>A0A8X6TZ62_NEPPI</name>
<sequence>MNFATVVGRRGGSFEEIFAGSHCFIMRSVHNLPTTDGTKPVGSALKAKPAADFFFSIRHRAISRRLDSSKSKCEKTLKFVDGIDAFRLF</sequence>
<protein>
    <submittedName>
        <fullName evidence="1">Uncharacterized protein</fullName>
    </submittedName>
</protein>
<proteinExistence type="predicted"/>
<dbReference type="Proteomes" id="UP000887013">
    <property type="component" value="Unassembled WGS sequence"/>
</dbReference>
<dbReference type="EMBL" id="BMAW01068597">
    <property type="protein sequence ID" value="GFT65252.1"/>
    <property type="molecule type" value="Genomic_DNA"/>
</dbReference>
<gene>
    <name evidence="1" type="ORF">NPIL_494381</name>
</gene>